<comment type="caution">
    <text evidence="7">The sequence shown here is derived from an EMBL/GenBank/DDBJ whole genome shotgun (WGS) entry which is preliminary data.</text>
</comment>
<dbReference type="PROSITE" id="PS00398">
    <property type="entry name" value="RECOMBINASES_2"/>
    <property type="match status" value="1"/>
</dbReference>
<accession>A0A9X8WM56</accession>
<organism evidence="7 8">
    <name type="scientific">Peribacillus simplex</name>
    <dbReference type="NCBI Taxonomy" id="1478"/>
    <lineage>
        <taxon>Bacteria</taxon>
        <taxon>Bacillati</taxon>
        <taxon>Bacillota</taxon>
        <taxon>Bacilli</taxon>
        <taxon>Bacillales</taxon>
        <taxon>Bacillaceae</taxon>
        <taxon>Peribacillus</taxon>
    </lineage>
</organism>
<dbReference type="InterPro" id="IPR036162">
    <property type="entry name" value="Resolvase-like_N_sf"/>
</dbReference>
<reference evidence="7 8" key="1">
    <citation type="submission" date="2017-01" db="EMBL/GenBank/DDBJ databases">
        <authorList>
            <person name="Varghese N."/>
            <person name="Submissions S."/>
        </authorList>
    </citation>
    <scope>NUCLEOTIDE SEQUENCE [LARGE SCALE GENOMIC DNA]</scope>
    <source>
        <strain evidence="7 8">RUG2-6</strain>
    </source>
</reference>
<evidence type="ECO:0000256" key="3">
    <source>
        <dbReference type="ARBA" id="ARBA00023125"/>
    </source>
</evidence>
<dbReference type="PANTHER" id="PTHR30461:SF26">
    <property type="entry name" value="RESOLVASE HOMOLOG YNEB"/>
    <property type="match status" value="1"/>
</dbReference>
<comment type="similarity">
    <text evidence="1">Belongs to the site-specific recombinase resolvase family.</text>
</comment>
<keyword evidence="3" id="KW-0238">DNA-binding</keyword>
<protein>
    <submittedName>
        <fullName evidence="7">Resolvase, N terminal domain</fullName>
    </submittedName>
</protein>
<keyword evidence="2" id="KW-0229">DNA integration</keyword>
<dbReference type="Proteomes" id="UP000185829">
    <property type="component" value="Unassembled WGS sequence"/>
</dbReference>
<evidence type="ECO:0000259" key="6">
    <source>
        <dbReference type="PROSITE" id="PS51736"/>
    </source>
</evidence>
<feature type="active site" description="O-(5'-phospho-DNA)-serine intermediate" evidence="5">
    <location>
        <position position="6"/>
    </location>
</feature>
<dbReference type="InterPro" id="IPR006118">
    <property type="entry name" value="Recombinase_CS"/>
</dbReference>
<evidence type="ECO:0000256" key="2">
    <source>
        <dbReference type="ARBA" id="ARBA00022908"/>
    </source>
</evidence>
<evidence type="ECO:0000313" key="8">
    <source>
        <dbReference type="Proteomes" id="UP000185829"/>
    </source>
</evidence>
<dbReference type="PANTHER" id="PTHR30461">
    <property type="entry name" value="DNA-INVERTASE FROM LAMBDOID PROPHAGE"/>
    <property type="match status" value="1"/>
</dbReference>
<evidence type="ECO:0000256" key="5">
    <source>
        <dbReference type="PIRSR" id="PIRSR606118-50"/>
    </source>
</evidence>
<dbReference type="EMBL" id="FTMX01000006">
    <property type="protein sequence ID" value="SIR86105.1"/>
    <property type="molecule type" value="Genomic_DNA"/>
</dbReference>
<dbReference type="InterPro" id="IPR006119">
    <property type="entry name" value="Resolv_N"/>
</dbReference>
<dbReference type="SUPFAM" id="SSF53041">
    <property type="entry name" value="Resolvase-like"/>
    <property type="match status" value="1"/>
</dbReference>
<sequence length="87" mass="9690">MTARVSTTGQDLETQNEILANEGCEKLFVEKVTGTSTKQRTQLYEAMEFAREGDTLVVTKIDRLARSIMDLNKIVQGLAEKGVKLDL</sequence>
<dbReference type="AlphaFoldDB" id="A0A9X8WM56"/>
<gene>
    <name evidence="7" type="ORF">SAMN05878482_106233</name>
</gene>
<feature type="domain" description="Resolvase/invertase-type recombinase catalytic" evidence="6">
    <location>
        <begin position="1"/>
        <end position="87"/>
    </location>
</feature>
<dbReference type="GO" id="GO:0015074">
    <property type="term" value="P:DNA integration"/>
    <property type="evidence" value="ECO:0007669"/>
    <property type="project" value="UniProtKB-KW"/>
</dbReference>
<dbReference type="InterPro" id="IPR050639">
    <property type="entry name" value="SSR_resolvase"/>
</dbReference>
<evidence type="ECO:0000256" key="4">
    <source>
        <dbReference type="ARBA" id="ARBA00023172"/>
    </source>
</evidence>
<dbReference type="SMART" id="SM00857">
    <property type="entry name" value="Resolvase"/>
    <property type="match status" value="1"/>
</dbReference>
<name>A0A9X8WM56_9BACI</name>
<evidence type="ECO:0000256" key="1">
    <source>
        <dbReference type="ARBA" id="ARBA00009913"/>
    </source>
</evidence>
<dbReference type="GO" id="GO:0003677">
    <property type="term" value="F:DNA binding"/>
    <property type="evidence" value="ECO:0007669"/>
    <property type="project" value="UniProtKB-KW"/>
</dbReference>
<proteinExistence type="inferred from homology"/>
<dbReference type="CDD" id="cd03768">
    <property type="entry name" value="SR_ResInv"/>
    <property type="match status" value="1"/>
</dbReference>
<dbReference type="Gene3D" id="3.40.50.1390">
    <property type="entry name" value="Resolvase, N-terminal catalytic domain"/>
    <property type="match status" value="1"/>
</dbReference>
<dbReference type="PROSITE" id="PS51736">
    <property type="entry name" value="RECOMBINASES_3"/>
    <property type="match status" value="1"/>
</dbReference>
<evidence type="ECO:0000313" key="7">
    <source>
        <dbReference type="EMBL" id="SIR86105.1"/>
    </source>
</evidence>
<dbReference type="GO" id="GO:0000150">
    <property type="term" value="F:DNA strand exchange activity"/>
    <property type="evidence" value="ECO:0007669"/>
    <property type="project" value="InterPro"/>
</dbReference>
<dbReference type="Pfam" id="PF00239">
    <property type="entry name" value="Resolvase"/>
    <property type="match status" value="1"/>
</dbReference>
<keyword evidence="4" id="KW-0233">DNA recombination</keyword>